<evidence type="ECO:0000256" key="3">
    <source>
        <dbReference type="ARBA" id="ARBA00022989"/>
    </source>
</evidence>
<dbReference type="SUPFAM" id="SSF103473">
    <property type="entry name" value="MFS general substrate transporter"/>
    <property type="match status" value="1"/>
</dbReference>
<feature type="transmembrane region" description="Helical" evidence="5">
    <location>
        <begin position="182"/>
        <end position="205"/>
    </location>
</feature>
<comment type="subcellular location">
    <subcellularLocation>
        <location evidence="1">Cell membrane</location>
        <topology evidence="1">Multi-pass membrane protein</topology>
    </subcellularLocation>
</comment>
<dbReference type="PROSITE" id="PS50850">
    <property type="entry name" value="MFS"/>
    <property type="match status" value="1"/>
</dbReference>
<dbReference type="Gene3D" id="1.20.1250.20">
    <property type="entry name" value="MFS general substrate transporter like domains"/>
    <property type="match status" value="1"/>
</dbReference>
<feature type="transmembrane region" description="Helical" evidence="5">
    <location>
        <begin position="151"/>
        <end position="170"/>
    </location>
</feature>
<feature type="transmembrane region" description="Helical" evidence="5">
    <location>
        <begin position="245"/>
        <end position="262"/>
    </location>
</feature>
<proteinExistence type="predicted"/>
<comment type="caution">
    <text evidence="7">The sequence shown here is derived from an EMBL/GenBank/DDBJ whole genome shotgun (WGS) entry which is preliminary data.</text>
</comment>
<dbReference type="PANTHER" id="PTHR23534">
    <property type="entry name" value="MFS PERMEASE"/>
    <property type="match status" value="1"/>
</dbReference>
<feature type="transmembrane region" description="Helical" evidence="5">
    <location>
        <begin position="95"/>
        <end position="115"/>
    </location>
</feature>
<dbReference type="InterPro" id="IPR036259">
    <property type="entry name" value="MFS_trans_sf"/>
</dbReference>
<feature type="domain" description="Major facilitator superfamily (MFS) profile" evidence="6">
    <location>
        <begin position="25"/>
        <end position="422"/>
    </location>
</feature>
<feature type="transmembrane region" description="Helical" evidence="5">
    <location>
        <begin position="60"/>
        <end position="83"/>
    </location>
</feature>
<sequence>MQLQSSKNDFSSLGEARVQHIRRKSISVLAAGQILGGLGSGATLTLGSLLIVSISGLDSLAGMAATMNTLGAAVMAIPLALMAQKHGRRVSLSSGALLAASGIVVIVSAAILSFWPLLMLGMLVLGTGSAMNLQSRFAATDLSSKTTRGRDLSVVVWSTTIGAVIGPNLFEPGEVVAQYLDLPVFTGGFLIAMVAQLAGALVYFLGLRPDPLRVAQYRASAQSKVGQLHRRGWNILHNTPMARRAVLTVALSHMYMVAMMSMTPIHMQHHGAELTLIGFTISMHVAGMYALSPVFGWLTDKLGARPIILLGQVLLISASVLVWVNPSDHTMTTIALLCLGLGWSASTVAGSTMISGAVEVSERPQLQGTSDLCMSLAGVIGGLSAGPILAAVDFEGLAVALLALAIIMIGLNLRATGTETIRA</sequence>
<evidence type="ECO:0000256" key="2">
    <source>
        <dbReference type="ARBA" id="ARBA00022692"/>
    </source>
</evidence>
<accession>A0ABV9MMQ0</accession>
<dbReference type="PANTHER" id="PTHR23534:SF1">
    <property type="entry name" value="MAJOR FACILITATOR SUPERFAMILY PROTEIN"/>
    <property type="match status" value="1"/>
</dbReference>
<organism evidence="7 8">
    <name type="scientific">Glutamicibacter bergerei</name>
    <dbReference type="NCBI Taxonomy" id="256702"/>
    <lineage>
        <taxon>Bacteria</taxon>
        <taxon>Bacillati</taxon>
        <taxon>Actinomycetota</taxon>
        <taxon>Actinomycetes</taxon>
        <taxon>Micrococcales</taxon>
        <taxon>Micrococcaceae</taxon>
        <taxon>Glutamicibacter</taxon>
    </lineage>
</organism>
<gene>
    <name evidence="7" type="ORF">ACFO7V_09070</name>
</gene>
<feature type="transmembrane region" description="Helical" evidence="5">
    <location>
        <begin position="121"/>
        <end position="139"/>
    </location>
</feature>
<keyword evidence="3 5" id="KW-1133">Transmembrane helix</keyword>
<feature type="transmembrane region" description="Helical" evidence="5">
    <location>
        <begin position="26"/>
        <end position="54"/>
    </location>
</feature>
<keyword evidence="2 5" id="KW-0812">Transmembrane</keyword>
<dbReference type="Proteomes" id="UP001595884">
    <property type="component" value="Unassembled WGS sequence"/>
</dbReference>
<evidence type="ECO:0000259" key="6">
    <source>
        <dbReference type="PROSITE" id="PS50850"/>
    </source>
</evidence>
<dbReference type="InterPro" id="IPR020846">
    <property type="entry name" value="MFS_dom"/>
</dbReference>
<dbReference type="EMBL" id="JBHSHE010000038">
    <property type="protein sequence ID" value="MFC4716289.1"/>
    <property type="molecule type" value="Genomic_DNA"/>
</dbReference>
<keyword evidence="8" id="KW-1185">Reference proteome</keyword>
<evidence type="ECO:0000256" key="4">
    <source>
        <dbReference type="ARBA" id="ARBA00023136"/>
    </source>
</evidence>
<evidence type="ECO:0000256" key="5">
    <source>
        <dbReference type="SAM" id="Phobius"/>
    </source>
</evidence>
<evidence type="ECO:0000313" key="7">
    <source>
        <dbReference type="EMBL" id="MFC4716289.1"/>
    </source>
</evidence>
<dbReference type="InterPro" id="IPR011701">
    <property type="entry name" value="MFS"/>
</dbReference>
<feature type="transmembrane region" description="Helical" evidence="5">
    <location>
        <begin position="396"/>
        <end position="413"/>
    </location>
</feature>
<evidence type="ECO:0000256" key="1">
    <source>
        <dbReference type="ARBA" id="ARBA00004651"/>
    </source>
</evidence>
<name>A0ABV9MMQ0_9MICC</name>
<protein>
    <submittedName>
        <fullName evidence="7">MFS transporter</fullName>
    </submittedName>
</protein>
<evidence type="ECO:0000313" key="8">
    <source>
        <dbReference type="Proteomes" id="UP001595884"/>
    </source>
</evidence>
<keyword evidence="4 5" id="KW-0472">Membrane</keyword>
<feature type="transmembrane region" description="Helical" evidence="5">
    <location>
        <begin position="372"/>
        <end position="390"/>
    </location>
</feature>
<feature type="transmembrane region" description="Helical" evidence="5">
    <location>
        <begin position="274"/>
        <end position="295"/>
    </location>
</feature>
<dbReference type="RefSeq" id="WP_346059939.1">
    <property type="nucleotide sequence ID" value="NZ_BAAAVQ010000068.1"/>
</dbReference>
<dbReference type="Pfam" id="PF07690">
    <property type="entry name" value="MFS_1"/>
    <property type="match status" value="1"/>
</dbReference>
<reference evidence="8" key="1">
    <citation type="journal article" date="2019" name="Int. J. Syst. Evol. Microbiol.">
        <title>The Global Catalogue of Microorganisms (GCM) 10K type strain sequencing project: providing services to taxonomists for standard genome sequencing and annotation.</title>
        <authorList>
            <consortium name="The Broad Institute Genomics Platform"/>
            <consortium name="The Broad Institute Genome Sequencing Center for Infectious Disease"/>
            <person name="Wu L."/>
            <person name="Ma J."/>
        </authorList>
    </citation>
    <scope>NUCLEOTIDE SEQUENCE [LARGE SCALE GENOMIC DNA]</scope>
    <source>
        <strain evidence="8">CGMCC 1.12849</strain>
    </source>
</reference>
<feature type="transmembrane region" description="Helical" evidence="5">
    <location>
        <begin position="307"/>
        <end position="324"/>
    </location>
</feature>
<feature type="transmembrane region" description="Helical" evidence="5">
    <location>
        <begin position="330"/>
        <end position="351"/>
    </location>
</feature>